<dbReference type="InterPro" id="IPR050856">
    <property type="entry name" value="Biotin_carboxylase_complex"/>
</dbReference>
<keyword evidence="2" id="KW-0547">Nucleotide-binding</keyword>
<feature type="domain" description="ATP-grasp" evidence="6">
    <location>
        <begin position="16"/>
        <end position="211"/>
    </location>
</feature>
<dbReference type="PANTHER" id="PTHR18866:SF126">
    <property type="entry name" value="BIOTIN CARBOXYLASE"/>
    <property type="match status" value="1"/>
</dbReference>
<dbReference type="Pfam" id="PF21139">
    <property type="entry name" value="BT_MCC_alpha"/>
    <property type="match status" value="1"/>
</dbReference>
<evidence type="ECO:0000259" key="5">
    <source>
        <dbReference type="PROSITE" id="PS50968"/>
    </source>
</evidence>
<evidence type="ECO:0000313" key="8">
    <source>
        <dbReference type="EMBL" id="VAV98737.1"/>
    </source>
</evidence>
<dbReference type="PANTHER" id="PTHR18866">
    <property type="entry name" value="CARBOXYLASE:PYRUVATE/ACETYL-COA/PROPIONYL-COA CARBOXYLASE"/>
    <property type="match status" value="1"/>
</dbReference>
<dbReference type="PROSITE" id="PS50968">
    <property type="entry name" value="BIOTINYL_LIPOYL"/>
    <property type="match status" value="1"/>
</dbReference>
<dbReference type="SMART" id="SM00878">
    <property type="entry name" value="Biotin_carb_C"/>
    <property type="match status" value="1"/>
</dbReference>
<dbReference type="InterPro" id="IPR011053">
    <property type="entry name" value="Single_hybrid_motif"/>
</dbReference>
<dbReference type="EMBL" id="UOEI01000240">
    <property type="protein sequence ID" value="VAV98737.1"/>
    <property type="molecule type" value="Genomic_DNA"/>
</dbReference>
<dbReference type="PROSITE" id="PS00188">
    <property type="entry name" value="BIOTIN"/>
    <property type="match status" value="1"/>
</dbReference>
<feature type="non-terminal residue" evidence="8">
    <location>
        <position position="1"/>
    </location>
</feature>
<dbReference type="Gene3D" id="3.30.470.20">
    <property type="entry name" value="ATP-grasp fold, B domain"/>
    <property type="match status" value="1"/>
</dbReference>
<evidence type="ECO:0000256" key="3">
    <source>
        <dbReference type="ARBA" id="ARBA00022840"/>
    </source>
</evidence>
<dbReference type="SUPFAM" id="SSF56059">
    <property type="entry name" value="Glutathione synthetase ATP-binding domain-like"/>
    <property type="match status" value="1"/>
</dbReference>
<keyword evidence="1 8" id="KW-0436">Ligase</keyword>
<dbReference type="SUPFAM" id="SSF51230">
    <property type="entry name" value="Single hybrid motif"/>
    <property type="match status" value="1"/>
</dbReference>
<dbReference type="InterPro" id="IPR011761">
    <property type="entry name" value="ATP-grasp"/>
</dbReference>
<dbReference type="AlphaFoldDB" id="A0A3B0S1X6"/>
<keyword evidence="4" id="KW-0092">Biotin</keyword>
<dbReference type="PROSITE" id="PS50975">
    <property type="entry name" value="ATP_GRASP"/>
    <property type="match status" value="1"/>
</dbReference>
<dbReference type="InterPro" id="IPR005482">
    <property type="entry name" value="Biotin_COase_C"/>
</dbReference>
<dbReference type="InterPro" id="IPR005479">
    <property type="entry name" value="CPAse_ATP-bd"/>
</dbReference>
<sequence>PTPDVIAVMGSKIASRATMEEAGVPVLAVAELGEDTDPHEAGLAIGYPLVVKASSGGGGKGMRIVGDPGNLTDAIAGASREALASFGDATVYLEHYVEHGRHIEVQIFGDRHGNVVHLYERECSIQRRFQKVIEEAPAPGLDDDVRVRLWDAAVGAGRAVRYEGAGTVEFIVAPDGSFSFLEMNTRLQVEHPVTEMTTGLDLVRMQIEIASGCVVGPQDDLPQPEGHAIEARLYAEVPGDGFVPSTGSLHRFTLPHGVRVDAGVDTGSVVTHHYDPMLAKVIAHAPTRDEAARTLSRALSRAVIHGIETNRELLVSILDDDGFRAGPLDTGYLEREIDRLITASTRPSRDVRLDAGIAALAGQAENRLQAPVLASIPSGWRNVPSQPQTVTFIHGDETIAAQYSMGREPSVTVDGEPLAISHVYRIAPDVVDLVVDRVRVWFDVHRVGADVYVDSVRGSSSFTRKERFTTSQDRAEPGAMVARTPGNVVAVPVVLGDLVEAGDTVMIIEAMKMEQAIRAPLGGRVVAIHYAVGQQVEAGSVLAEIEGEDSSDG</sequence>
<gene>
    <name evidence="8" type="ORF">MNBD_ACTINO01-810</name>
</gene>
<evidence type="ECO:0000259" key="6">
    <source>
        <dbReference type="PROSITE" id="PS50975"/>
    </source>
</evidence>
<evidence type="ECO:0000259" key="7">
    <source>
        <dbReference type="PROSITE" id="PS50979"/>
    </source>
</evidence>
<proteinExistence type="predicted"/>
<dbReference type="SUPFAM" id="SSF51246">
    <property type="entry name" value="Rudiment single hybrid motif"/>
    <property type="match status" value="1"/>
</dbReference>
<dbReference type="Pfam" id="PF02785">
    <property type="entry name" value="Biotin_carb_C"/>
    <property type="match status" value="1"/>
</dbReference>
<dbReference type="GO" id="GO:0047925">
    <property type="term" value="F:geranoyl-CoA carboxylase activity"/>
    <property type="evidence" value="ECO:0007669"/>
    <property type="project" value="UniProtKB-EC"/>
</dbReference>
<organism evidence="8">
    <name type="scientific">hydrothermal vent metagenome</name>
    <dbReference type="NCBI Taxonomy" id="652676"/>
    <lineage>
        <taxon>unclassified sequences</taxon>
        <taxon>metagenomes</taxon>
        <taxon>ecological metagenomes</taxon>
    </lineage>
</organism>
<dbReference type="Pfam" id="PF02786">
    <property type="entry name" value="CPSase_L_D2"/>
    <property type="match status" value="1"/>
</dbReference>
<feature type="domain" description="Biotin carboxylation" evidence="7">
    <location>
        <begin position="1"/>
        <end position="338"/>
    </location>
</feature>
<feature type="domain" description="Lipoyl-binding" evidence="5">
    <location>
        <begin position="471"/>
        <end position="546"/>
    </location>
</feature>
<name>A0A3B0S1X6_9ZZZZ</name>
<evidence type="ECO:0000256" key="1">
    <source>
        <dbReference type="ARBA" id="ARBA00022598"/>
    </source>
</evidence>
<dbReference type="GO" id="GO:0046872">
    <property type="term" value="F:metal ion binding"/>
    <property type="evidence" value="ECO:0007669"/>
    <property type="project" value="InterPro"/>
</dbReference>
<dbReference type="InterPro" id="IPR011054">
    <property type="entry name" value="Rudment_hybrid_motif"/>
</dbReference>
<dbReference type="PROSITE" id="PS00866">
    <property type="entry name" value="CPSASE_1"/>
    <property type="match status" value="1"/>
</dbReference>
<dbReference type="Pfam" id="PF00364">
    <property type="entry name" value="Biotin_lipoyl"/>
    <property type="match status" value="1"/>
</dbReference>
<dbReference type="GO" id="GO:0005524">
    <property type="term" value="F:ATP binding"/>
    <property type="evidence" value="ECO:0007669"/>
    <property type="project" value="UniProtKB-KW"/>
</dbReference>
<accession>A0A3B0S1X6</accession>
<dbReference type="InterPro" id="IPR011764">
    <property type="entry name" value="Biotin_carboxylation_dom"/>
</dbReference>
<dbReference type="InterPro" id="IPR048429">
    <property type="entry name" value="MCC_alpha_BT"/>
</dbReference>
<reference evidence="8" key="1">
    <citation type="submission" date="2018-06" db="EMBL/GenBank/DDBJ databases">
        <authorList>
            <person name="Zhirakovskaya E."/>
        </authorList>
    </citation>
    <scope>NUCLEOTIDE SEQUENCE</scope>
</reference>
<dbReference type="PROSITE" id="PS00867">
    <property type="entry name" value="CPSASE_2"/>
    <property type="match status" value="1"/>
</dbReference>
<evidence type="ECO:0000256" key="4">
    <source>
        <dbReference type="ARBA" id="ARBA00023267"/>
    </source>
</evidence>
<dbReference type="CDD" id="cd06850">
    <property type="entry name" value="biotinyl_domain"/>
    <property type="match status" value="1"/>
</dbReference>
<dbReference type="PROSITE" id="PS50979">
    <property type="entry name" value="BC"/>
    <property type="match status" value="1"/>
</dbReference>
<keyword evidence="3" id="KW-0067">ATP-binding</keyword>
<evidence type="ECO:0000256" key="2">
    <source>
        <dbReference type="ARBA" id="ARBA00022741"/>
    </source>
</evidence>
<dbReference type="Gene3D" id="2.40.50.100">
    <property type="match status" value="1"/>
</dbReference>
<dbReference type="InterPro" id="IPR001882">
    <property type="entry name" value="Biotin_BS"/>
</dbReference>
<dbReference type="InterPro" id="IPR000089">
    <property type="entry name" value="Biotin_lipoyl"/>
</dbReference>
<protein>
    <submittedName>
        <fullName evidence="8">Geranyl-CoA carboxylase biotin-containing subunit</fullName>
        <ecNumber evidence="8">6.4.1.5</ecNumber>
    </submittedName>
</protein>
<dbReference type="EC" id="6.4.1.5" evidence="8"/>